<dbReference type="PANTHER" id="PTHR43280:SF32">
    <property type="entry name" value="TRANSCRIPTIONAL REGULATORY PROTEIN"/>
    <property type="match status" value="1"/>
</dbReference>
<dbReference type="PROSITE" id="PS01124">
    <property type="entry name" value="HTH_ARAC_FAMILY_2"/>
    <property type="match status" value="1"/>
</dbReference>
<dbReference type="SUPFAM" id="SSF46689">
    <property type="entry name" value="Homeodomain-like"/>
    <property type="match status" value="1"/>
</dbReference>
<dbReference type="InterPro" id="IPR018060">
    <property type="entry name" value="HTH_AraC"/>
</dbReference>
<keyword evidence="2" id="KW-0238">DNA-binding</keyword>
<protein>
    <recommendedName>
        <fullName evidence="4">HTH araC/xylS-type domain-containing protein</fullName>
    </recommendedName>
</protein>
<accession>A0A1V9G4Y1</accession>
<keyword evidence="3" id="KW-0804">Transcription</keyword>
<feature type="domain" description="HTH araC/xylS-type" evidence="4">
    <location>
        <begin position="290"/>
        <end position="388"/>
    </location>
</feature>
<dbReference type="Proteomes" id="UP000192276">
    <property type="component" value="Unassembled WGS sequence"/>
</dbReference>
<dbReference type="PANTHER" id="PTHR43280">
    <property type="entry name" value="ARAC-FAMILY TRANSCRIPTIONAL REGULATOR"/>
    <property type="match status" value="1"/>
</dbReference>
<dbReference type="OrthoDB" id="1007667at2"/>
<reference evidence="6" key="1">
    <citation type="submission" date="2016-04" db="EMBL/GenBank/DDBJ databases">
        <authorList>
            <person name="Chen L."/>
            <person name="Zhuang W."/>
            <person name="Wang G."/>
        </authorList>
    </citation>
    <scope>NUCLEOTIDE SEQUENCE [LARGE SCALE GENOMIC DNA]</scope>
    <source>
        <strain evidence="6">208</strain>
    </source>
</reference>
<organism evidence="5 6">
    <name type="scientific">Niastella populi</name>
    <dbReference type="NCBI Taxonomy" id="550983"/>
    <lineage>
        <taxon>Bacteria</taxon>
        <taxon>Pseudomonadati</taxon>
        <taxon>Bacteroidota</taxon>
        <taxon>Chitinophagia</taxon>
        <taxon>Chitinophagales</taxon>
        <taxon>Chitinophagaceae</taxon>
        <taxon>Niastella</taxon>
    </lineage>
</organism>
<dbReference type="PRINTS" id="PR00032">
    <property type="entry name" value="HTHARAC"/>
</dbReference>
<evidence type="ECO:0000256" key="3">
    <source>
        <dbReference type="ARBA" id="ARBA00023163"/>
    </source>
</evidence>
<dbReference type="GO" id="GO:0003700">
    <property type="term" value="F:DNA-binding transcription factor activity"/>
    <property type="evidence" value="ECO:0007669"/>
    <property type="project" value="InterPro"/>
</dbReference>
<evidence type="ECO:0000313" key="6">
    <source>
        <dbReference type="Proteomes" id="UP000192276"/>
    </source>
</evidence>
<dbReference type="Pfam" id="PF12833">
    <property type="entry name" value="HTH_18"/>
    <property type="match status" value="1"/>
</dbReference>
<proteinExistence type="predicted"/>
<evidence type="ECO:0000313" key="5">
    <source>
        <dbReference type="EMBL" id="OQP65699.1"/>
    </source>
</evidence>
<evidence type="ECO:0000256" key="1">
    <source>
        <dbReference type="ARBA" id="ARBA00023015"/>
    </source>
</evidence>
<name>A0A1V9G4Y1_9BACT</name>
<dbReference type="SMART" id="SM00342">
    <property type="entry name" value="HTH_ARAC"/>
    <property type="match status" value="1"/>
</dbReference>
<dbReference type="EMBL" id="LWBP01000067">
    <property type="protein sequence ID" value="OQP65699.1"/>
    <property type="molecule type" value="Genomic_DNA"/>
</dbReference>
<keyword evidence="1" id="KW-0805">Transcription regulation</keyword>
<keyword evidence="6" id="KW-1185">Reference proteome</keyword>
<dbReference type="STRING" id="550983.A4R26_14835"/>
<dbReference type="InterPro" id="IPR009057">
    <property type="entry name" value="Homeodomain-like_sf"/>
</dbReference>
<gene>
    <name evidence="5" type="ORF">A4R26_14835</name>
</gene>
<dbReference type="Gene3D" id="1.10.10.60">
    <property type="entry name" value="Homeodomain-like"/>
    <property type="match status" value="1"/>
</dbReference>
<dbReference type="GO" id="GO:0043565">
    <property type="term" value="F:sequence-specific DNA binding"/>
    <property type="evidence" value="ECO:0007669"/>
    <property type="project" value="InterPro"/>
</dbReference>
<comment type="caution">
    <text evidence="5">The sequence shown here is derived from an EMBL/GenBank/DDBJ whole genome shotgun (WGS) entry which is preliminary data.</text>
</comment>
<dbReference type="InterPro" id="IPR020449">
    <property type="entry name" value="Tscrpt_reg_AraC-type_HTH"/>
</dbReference>
<sequence>MDTRGFLLITVTRITYNHGWGRCDTAVCPGTELLQALQLPQNSRPLASVVAARRLHLSVTCNLHSSFFSVSGQGIRTGRKITIILTSDVYKVIPTNKIHMQKKFNLKSFNLYEYLKHQNAHSFNLPFFLADSQTYQSAHVNFPFRTFAYGLGITYTGKGEIFKIGSTDYTLRSHSLTTVGPGMVCQWTGNYTAEHDTVYFTEELFEGMHAKSFLNSLSFFFHGGNHVIQLTEEQVKKMRSLFDLLKVLKDDKETIPGIVYSLLSLVNTFHSIHKDRPRNAVVSRREEITQEFRKLVGEHFIRNKEVSFYAGKLNITPKYLSEVLQVELGKSAKNFIDEFVMMEAKSLLRQTTMTIQEICHCLGFEDASHFTKSFKKHTQNTPAQYRKG</sequence>
<evidence type="ECO:0000259" key="4">
    <source>
        <dbReference type="PROSITE" id="PS01124"/>
    </source>
</evidence>
<evidence type="ECO:0000256" key="2">
    <source>
        <dbReference type="ARBA" id="ARBA00023125"/>
    </source>
</evidence>
<dbReference type="AlphaFoldDB" id="A0A1V9G4Y1"/>